<gene>
    <name evidence="1" type="ORF">ALEPTO_LOCUS12712</name>
</gene>
<proteinExistence type="predicted"/>
<evidence type="ECO:0000313" key="1">
    <source>
        <dbReference type="EMBL" id="CAG8733697.1"/>
    </source>
</evidence>
<evidence type="ECO:0000313" key="2">
    <source>
        <dbReference type="Proteomes" id="UP000789508"/>
    </source>
</evidence>
<dbReference type="Proteomes" id="UP000789508">
    <property type="component" value="Unassembled WGS sequence"/>
</dbReference>
<feature type="non-terminal residue" evidence="1">
    <location>
        <position position="1"/>
    </location>
</feature>
<keyword evidence="2" id="KW-1185">Reference proteome</keyword>
<reference evidence="1" key="1">
    <citation type="submission" date="2021-06" db="EMBL/GenBank/DDBJ databases">
        <authorList>
            <person name="Kallberg Y."/>
            <person name="Tangrot J."/>
            <person name="Rosling A."/>
        </authorList>
    </citation>
    <scope>NUCLEOTIDE SEQUENCE</scope>
    <source>
        <strain evidence="1">FL130A</strain>
    </source>
</reference>
<sequence length="100" mass="11755">RCEQLWILSDQIYSAFQNSDPNSLPLFEYTTQNTSKGYTNMETCYQYGIEHMEDLLVQEVYLTKKKNSKGRAVKNLDKDTVTALKQRKKQEKIINLKMNI</sequence>
<dbReference type="AlphaFoldDB" id="A0A9N9IHF0"/>
<organism evidence="1 2">
    <name type="scientific">Ambispora leptoticha</name>
    <dbReference type="NCBI Taxonomy" id="144679"/>
    <lineage>
        <taxon>Eukaryota</taxon>
        <taxon>Fungi</taxon>
        <taxon>Fungi incertae sedis</taxon>
        <taxon>Mucoromycota</taxon>
        <taxon>Glomeromycotina</taxon>
        <taxon>Glomeromycetes</taxon>
        <taxon>Archaeosporales</taxon>
        <taxon>Ambisporaceae</taxon>
        <taxon>Ambispora</taxon>
    </lineage>
</organism>
<name>A0A9N9IHF0_9GLOM</name>
<dbReference type="OrthoDB" id="2408974at2759"/>
<comment type="caution">
    <text evidence="1">The sequence shown here is derived from an EMBL/GenBank/DDBJ whole genome shotgun (WGS) entry which is preliminary data.</text>
</comment>
<protein>
    <submittedName>
        <fullName evidence="1">1172_t:CDS:1</fullName>
    </submittedName>
</protein>
<accession>A0A9N9IHF0</accession>
<dbReference type="EMBL" id="CAJVPS010031689">
    <property type="protein sequence ID" value="CAG8733697.1"/>
    <property type="molecule type" value="Genomic_DNA"/>
</dbReference>